<feature type="region of interest" description="Disordered" evidence="1">
    <location>
        <begin position="21"/>
        <end position="67"/>
    </location>
</feature>
<protein>
    <recommendedName>
        <fullName evidence="2">F-box domain-containing protein</fullName>
    </recommendedName>
</protein>
<dbReference type="GeneID" id="6009427"/>
<dbReference type="InParanoid" id="A8NE35"/>
<dbReference type="EMBL" id="AACS02000002">
    <property type="protein sequence ID" value="EAU88880.2"/>
    <property type="molecule type" value="Genomic_DNA"/>
</dbReference>
<dbReference type="RefSeq" id="XP_001832937.2">
    <property type="nucleotide sequence ID" value="XM_001832885.2"/>
</dbReference>
<feature type="domain" description="F-box" evidence="2">
    <location>
        <begin position="216"/>
        <end position="265"/>
    </location>
</feature>
<comment type="caution">
    <text evidence="3">The sequence shown here is derived from an EMBL/GenBank/DDBJ whole genome shotgun (WGS) entry which is preliminary data.</text>
</comment>
<dbReference type="AlphaFoldDB" id="A8NE35"/>
<gene>
    <name evidence="3" type="ORF">CC1G_12651</name>
</gene>
<name>A8NE35_COPC7</name>
<dbReference type="HOGENOM" id="CLU_010790_5_1_1"/>
<dbReference type="InterPro" id="IPR001810">
    <property type="entry name" value="F-box_dom"/>
</dbReference>
<sequence length="892" mass="102962">MADVQTVPLPVPIHIVNSATQQVRSGRRQGSVADVVDNSEVPDESIGSGPEDEESPPSSVDDDDDDVVTAAEPSTASLVFAFIPELFPFSDADLSELENAVPFPFHDVNFPLQELVDLEIDIAEFPFSEESEIDHGPVFTGIYHVWAPESIESQFPFYTMDAENLAMTDVIHSGNKASFYESASNYDFYRPFPRGETLRKLRTPKKDFIKVVPGSLRKLLDLPLELFFDILELFHPLDLLHLSRAARCFNQLLQTSRGKKVWTASYQNHPELPHIHESLSSSHWTAMLFDSNTTCDFCGARGALLDFAFNEHYCDSCQTKLLMEPYEVRGMLEDHPRQCDIILELLVPTYRSGGRRYQTLYDSEENARYRKKDVEEMLKTLTTWFITIDEGMVPEAGEVFEKWQQERIKEVQIIHSNAQRFNMWAHQVTYDIVGRVSETQRRLSERIANRLMKMGHDERDTSASASDIYFYLRVEEIMKLSSRIFEQHKAIFESKVLANKRCRLKKERKDFFKKVYQDYKKTLKPEKWAYLPPEDVVSYEDIFNDYIHQDGIEDLKELAIEEANAQLPQIIAEWIYQRRLELYELIPGVEMPQDPPEENEEGLSPEEIEKREKEREETKKQTLTVLMDQRMSLATSVFSCHSCKSGRHAALAIIGWDAACAHICGSHPSYFHTTWEFCSVGYAAAANIIRSLGLNPETATPEDLDKIDARFFCGNCPVTLHRKLRGRKAYTWRECVSHAVEKEEDHSHAIPAWLRLSDEATQFVKRQETQPPLYRKANWGCNHCPEHLEKPVMRKEAIEHVKKAHSIETPVQGTDFIDFINRFEAGGFYRRRHIFHYSIEPTCNLICKVCPEGKVPRMWTIQALVPHLFHRHGISMPSHQRDYRKIEVLASD</sequence>
<dbReference type="OrthoDB" id="2823912at2759"/>
<feature type="compositionally biased region" description="Acidic residues" evidence="1">
    <location>
        <begin position="595"/>
        <end position="606"/>
    </location>
</feature>
<dbReference type="OMA" id="APHANEC"/>
<dbReference type="KEGG" id="cci:CC1G_12651"/>
<evidence type="ECO:0000313" key="3">
    <source>
        <dbReference type="EMBL" id="EAU88880.2"/>
    </source>
</evidence>
<keyword evidence="4" id="KW-1185">Reference proteome</keyword>
<feature type="compositionally biased region" description="Basic and acidic residues" evidence="1">
    <location>
        <begin position="607"/>
        <end position="619"/>
    </location>
</feature>
<organism evidence="3 4">
    <name type="scientific">Coprinopsis cinerea (strain Okayama-7 / 130 / ATCC MYA-4618 / FGSC 9003)</name>
    <name type="common">Inky cap fungus</name>
    <name type="synonym">Hormographiella aspergillata</name>
    <dbReference type="NCBI Taxonomy" id="240176"/>
    <lineage>
        <taxon>Eukaryota</taxon>
        <taxon>Fungi</taxon>
        <taxon>Dikarya</taxon>
        <taxon>Basidiomycota</taxon>
        <taxon>Agaricomycotina</taxon>
        <taxon>Agaricomycetes</taxon>
        <taxon>Agaricomycetidae</taxon>
        <taxon>Agaricales</taxon>
        <taxon>Agaricineae</taxon>
        <taxon>Psathyrellaceae</taxon>
        <taxon>Coprinopsis</taxon>
    </lineage>
</organism>
<dbReference type="eggNOG" id="ENOG502SAM6">
    <property type="taxonomic scope" value="Eukaryota"/>
</dbReference>
<dbReference type="PROSITE" id="PS50181">
    <property type="entry name" value="FBOX"/>
    <property type="match status" value="1"/>
</dbReference>
<evidence type="ECO:0000313" key="4">
    <source>
        <dbReference type="Proteomes" id="UP000001861"/>
    </source>
</evidence>
<proteinExistence type="predicted"/>
<accession>A8NE35</accession>
<dbReference type="VEuPathDB" id="FungiDB:CC1G_12651"/>
<feature type="compositionally biased region" description="Acidic residues" evidence="1">
    <location>
        <begin position="50"/>
        <end position="67"/>
    </location>
</feature>
<feature type="region of interest" description="Disordered" evidence="1">
    <location>
        <begin position="590"/>
        <end position="619"/>
    </location>
</feature>
<dbReference type="Proteomes" id="UP000001861">
    <property type="component" value="Unassembled WGS sequence"/>
</dbReference>
<reference evidence="3 4" key="1">
    <citation type="journal article" date="2010" name="Proc. Natl. Acad. Sci. U.S.A.">
        <title>Insights into evolution of multicellular fungi from the assembled chromosomes of the mushroom Coprinopsis cinerea (Coprinus cinereus).</title>
        <authorList>
            <person name="Stajich J.E."/>
            <person name="Wilke S.K."/>
            <person name="Ahren D."/>
            <person name="Au C.H."/>
            <person name="Birren B.W."/>
            <person name="Borodovsky M."/>
            <person name="Burns C."/>
            <person name="Canback B."/>
            <person name="Casselton L.A."/>
            <person name="Cheng C.K."/>
            <person name="Deng J."/>
            <person name="Dietrich F.S."/>
            <person name="Fargo D.C."/>
            <person name="Farman M.L."/>
            <person name="Gathman A.C."/>
            <person name="Goldberg J."/>
            <person name="Guigo R."/>
            <person name="Hoegger P.J."/>
            <person name="Hooker J.B."/>
            <person name="Huggins A."/>
            <person name="James T.Y."/>
            <person name="Kamada T."/>
            <person name="Kilaru S."/>
            <person name="Kodira C."/>
            <person name="Kues U."/>
            <person name="Kupfer D."/>
            <person name="Kwan H.S."/>
            <person name="Lomsadze A."/>
            <person name="Li W."/>
            <person name="Lilly W.W."/>
            <person name="Ma L.J."/>
            <person name="Mackey A.J."/>
            <person name="Manning G."/>
            <person name="Martin F."/>
            <person name="Muraguchi H."/>
            <person name="Natvig D.O."/>
            <person name="Palmerini H."/>
            <person name="Ramesh M.A."/>
            <person name="Rehmeyer C.J."/>
            <person name="Roe B.A."/>
            <person name="Shenoy N."/>
            <person name="Stanke M."/>
            <person name="Ter-Hovhannisyan V."/>
            <person name="Tunlid A."/>
            <person name="Velagapudi R."/>
            <person name="Vision T.J."/>
            <person name="Zeng Q."/>
            <person name="Zolan M.E."/>
            <person name="Pukkila P.J."/>
        </authorList>
    </citation>
    <scope>NUCLEOTIDE SEQUENCE [LARGE SCALE GENOMIC DNA]</scope>
    <source>
        <strain evidence="4">Okayama-7 / 130 / ATCC MYA-4618 / FGSC 9003</strain>
    </source>
</reference>
<evidence type="ECO:0000259" key="2">
    <source>
        <dbReference type="PROSITE" id="PS50181"/>
    </source>
</evidence>
<evidence type="ECO:0000256" key="1">
    <source>
        <dbReference type="SAM" id="MobiDB-lite"/>
    </source>
</evidence>